<protein>
    <recommendedName>
        <fullName evidence="4">MFS transporter</fullName>
    </recommendedName>
</protein>
<gene>
    <name evidence="2" type="ORF">HGI30_20010</name>
</gene>
<evidence type="ECO:0000256" key="1">
    <source>
        <dbReference type="SAM" id="Phobius"/>
    </source>
</evidence>
<keyword evidence="1" id="KW-0472">Membrane</keyword>
<feature type="transmembrane region" description="Helical" evidence="1">
    <location>
        <begin position="158"/>
        <end position="183"/>
    </location>
</feature>
<keyword evidence="1" id="KW-1133">Transmembrane helix</keyword>
<evidence type="ECO:0008006" key="4">
    <source>
        <dbReference type="Google" id="ProtNLM"/>
    </source>
</evidence>
<evidence type="ECO:0000313" key="3">
    <source>
        <dbReference type="Proteomes" id="UP000502136"/>
    </source>
</evidence>
<keyword evidence="1" id="KW-0812">Transmembrane</keyword>
<feature type="transmembrane region" description="Helical" evidence="1">
    <location>
        <begin position="189"/>
        <end position="207"/>
    </location>
</feature>
<feature type="transmembrane region" description="Helical" evidence="1">
    <location>
        <begin position="125"/>
        <end position="146"/>
    </location>
</feature>
<dbReference type="EMBL" id="CP051428">
    <property type="protein sequence ID" value="QJC53592.1"/>
    <property type="molecule type" value="Genomic_DNA"/>
</dbReference>
<feature type="transmembrane region" description="Helical" evidence="1">
    <location>
        <begin position="276"/>
        <end position="297"/>
    </location>
</feature>
<dbReference type="SUPFAM" id="SSF103473">
    <property type="entry name" value="MFS general substrate transporter"/>
    <property type="match status" value="1"/>
</dbReference>
<dbReference type="RefSeq" id="WP_168909129.1">
    <property type="nucleotide sequence ID" value="NZ_CP051428.1"/>
</dbReference>
<reference evidence="2 3" key="1">
    <citation type="submission" date="2020-04" db="EMBL/GenBank/DDBJ databases">
        <title>Novel Paenibacillus strain UniB2 isolated from commercial digestive syrup.</title>
        <authorList>
            <person name="Thorat V."/>
            <person name="Kirdat K."/>
            <person name="Tiwarekar B."/>
            <person name="Yadav A."/>
        </authorList>
    </citation>
    <scope>NUCLEOTIDE SEQUENCE [LARGE SCALE GENOMIC DNA]</scope>
    <source>
        <strain evidence="2 3">UniB2</strain>
    </source>
</reference>
<dbReference type="InterPro" id="IPR036259">
    <property type="entry name" value="MFS_trans_sf"/>
</dbReference>
<name>A0A6H2H1Q8_9BACL</name>
<evidence type="ECO:0000313" key="2">
    <source>
        <dbReference type="EMBL" id="QJC53592.1"/>
    </source>
</evidence>
<organism evidence="2 3">
    <name type="scientific">Paenibacillus albicereus</name>
    <dbReference type="NCBI Taxonomy" id="2726185"/>
    <lineage>
        <taxon>Bacteria</taxon>
        <taxon>Bacillati</taxon>
        <taxon>Bacillota</taxon>
        <taxon>Bacilli</taxon>
        <taxon>Bacillales</taxon>
        <taxon>Paenibacillaceae</taxon>
        <taxon>Paenibacillus</taxon>
    </lineage>
</organism>
<feature type="transmembrane region" description="Helical" evidence="1">
    <location>
        <begin position="244"/>
        <end position="264"/>
    </location>
</feature>
<feature type="transmembrane region" description="Helical" evidence="1">
    <location>
        <begin position="25"/>
        <end position="44"/>
    </location>
</feature>
<dbReference type="Proteomes" id="UP000502136">
    <property type="component" value="Chromosome"/>
</dbReference>
<feature type="transmembrane region" description="Helical" evidence="1">
    <location>
        <begin position="303"/>
        <end position="322"/>
    </location>
</feature>
<feature type="transmembrane region" description="Helical" evidence="1">
    <location>
        <begin position="56"/>
        <end position="74"/>
    </location>
</feature>
<proteinExistence type="predicted"/>
<feature type="transmembrane region" description="Helical" evidence="1">
    <location>
        <begin position="219"/>
        <end position="238"/>
    </location>
</feature>
<accession>A0A6H2H1Q8</accession>
<keyword evidence="3" id="KW-1185">Reference proteome</keyword>
<sequence length="332" mass="36165">MNRAIFLFLSLLSGAVELGGILYAIELGLGLFAIIGIGLAYQLGNLVPNPIRINRALTLLSAAGAAVLLGLAHYQPDTYAYLFAGYALMAVAIQSLRSIQKENVGTTIKRSFRILGFLAAPFTGAAVSAGAALLLAVIAAAVPWTFERAKLIRPKVRFLSWVMIIHQIHYFSYAYFVIILLWQAVPSGSSIWVGIFFVLGWITYTGISHFLRAERYFRYFLGGHLFLSLVLLLMAWQIDNGPLVVALWIATGLGGGTVFCITKINSRYQELSKQDVVFSENIGHVLGVVLGMLLYLATQTISSTVYLAGGSAALAMLLMAAYKRTMNKVETV</sequence>
<dbReference type="KEGG" id="palr:HGI30_20010"/>
<dbReference type="AlphaFoldDB" id="A0A6H2H1Q8"/>